<dbReference type="Proteomes" id="UP000805704">
    <property type="component" value="Chromosome 22"/>
</dbReference>
<evidence type="ECO:0000313" key="2">
    <source>
        <dbReference type="Proteomes" id="UP000805704"/>
    </source>
</evidence>
<accession>A0ACB7EYG8</accession>
<gene>
    <name evidence="1" type="ORF">GBF38_001804</name>
</gene>
<proteinExistence type="predicted"/>
<sequence>MKTCDHNLPEFAQFSGVAVRGQMGEGEQEVKRHLLARGGDEMSGMCGVKNKDANVIISCFRSKCTVQHKAMEMDYRRAGVFTGVVAAGRQRPVADERFDIPP</sequence>
<dbReference type="EMBL" id="CM024810">
    <property type="protein sequence ID" value="KAG8005811.1"/>
    <property type="molecule type" value="Genomic_DNA"/>
</dbReference>
<name>A0ACB7EYG8_NIBAL</name>
<organism evidence="1 2">
    <name type="scientific">Nibea albiflora</name>
    <name type="common">Yellow drum</name>
    <name type="synonym">Corvina albiflora</name>
    <dbReference type="NCBI Taxonomy" id="240163"/>
    <lineage>
        <taxon>Eukaryota</taxon>
        <taxon>Metazoa</taxon>
        <taxon>Chordata</taxon>
        <taxon>Craniata</taxon>
        <taxon>Vertebrata</taxon>
        <taxon>Euteleostomi</taxon>
        <taxon>Actinopterygii</taxon>
        <taxon>Neopterygii</taxon>
        <taxon>Teleostei</taxon>
        <taxon>Neoteleostei</taxon>
        <taxon>Acanthomorphata</taxon>
        <taxon>Eupercaria</taxon>
        <taxon>Sciaenidae</taxon>
        <taxon>Nibea</taxon>
    </lineage>
</organism>
<comment type="caution">
    <text evidence="1">The sequence shown here is derived from an EMBL/GenBank/DDBJ whole genome shotgun (WGS) entry which is preliminary data.</text>
</comment>
<reference evidence="1" key="1">
    <citation type="submission" date="2020-04" db="EMBL/GenBank/DDBJ databases">
        <title>A chromosome-scale assembly and high-density genetic map of the yellow drum (Nibea albiflora) genome.</title>
        <authorList>
            <person name="Xu D."/>
            <person name="Zhang W."/>
            <person name="Chen R."/>
            <person name="Tan P."/>
            <person name="Wang L."/>
            <person name="Song H."/>
            <person name="Tian L."/>
            <person name="Zhu Q."/>
            <person name="Wang B."/>
        </authorList>
    </citation>
    <scope>NUCLEOTIDE SEQUENCE</scope>
    <source>
        <strain evidence="1">ZJHYS-2018</strain>
    </source>
</reference>
<protein>
    <submittedName>
        <fullName evidence="1">Uncharacterized protein</fullName>
    </submittedName>
</protein>
<evidence type="ECO:0000313" key="1">
    <source>
        <dbReference type="EMBL" id="KAG8005811.1"/>
    </source>
</evidence>
<keyword evidence="2" id="KW-1185">Reference proteome</keyword>